<keyword evidence="5" id="KW-0539">Nucleus</keyword>
<feature type="compositionally biased region" description="Basic and acidic residues" evidence="7">
    <location>
        <begin position="1"/>
        <end position="10"/>
    </location>
</feature>
<dbReference type="GO" id="GO:0005634">
    <property type="term" value="C:nucleus"/>
    <property type="evidence" value="ECO:0007669"/>
    <property type="project" value="UniProtKB-SubCell"/>
</dbReference>
<sequence>MAGTRKRSEGEATEEVEEERAEEREEEEAPVEKKAKAGTSELSEMLSEITSLRETVAAWKEVFVEELGISGEDEDEEDPEVVLSRIRGKLGGIKAENVALTSALLESQRSLNEVRKEAAHTAASRTTEARKMGKLLVDPGLVRQFRHMESEVEQGRELMKEMQDELVAVTYKPDTLEFKKQVDKLHKLERENEDLRKQAEAAHVTHLKNQVESLKKQTHEAQSQYKTLQEYTKTLDKDYNELLAKSKGGKVK</sequence>
<proteinExistence type="inferred from homology"/>
<evidence type="ECO:0000256" key="4">
    <source>
        <dbReference type="ARBA" id="ARBA00023187"/>
    </source>
</evidence>
<keyword evidence="3" id="KW-0507">mRNA processing</keyword>
<feature type="coiled-coil region" evidence="6">
    <location>
        <begin position="145"/>
        <end position="231"/>
    </location>
</feature>
<evidence type="ECO:0000256" key="6">
    <source>
        <dbReference type="SAM" id="Coils"/>
    </source>
</evidence>
<keyword evidence="6" id="KW-0175">Coiled coil</keyword>
<reference evidence="8" key="2">
    <citation type="submission" date="2021-01" db="EMBL/GenBank/DDBJ databases">
        <authorList>
            <person name="Corre E."/>
            <person name="Pelletier E."/>
            <person name="Niang G."/>
            <person name="Scheremetjew M."/>
            <person name="Finn R."/>
            <person name="Kale V."/>
            <person name="Holt S."/>
            <person name="Cochrane G."/>
            <person name="Meng A."/>
            <person name="Brown T."/>
            <person name="Cohen L."/>
        </authorList>
    </citation>
    <scope>NUCLEOTIDE SEQUENCE</scope>
    <source>
        <strain evidence="8">CCMP1205</strain>
    </source>
</reference>
<evidence type="ECO:0000313" key="10">
    <source>
        <dbReference type="Proteomes" id="UP000316726"/>
    </source>
</evidence>
<dbReference type="Pfam" id="PF17098">
    <property type="entry name" value="Wtap"/>
    <property type="match status" value="1"/>
</dbReference>
<evidence type="ECO:0000313" key="9">
    <source>
        <dbReference type="EMBL" id="QDZ21620.1"/>
    </source>
</evidence>
<dbReference type="OrthoDB" id="3366661at2759"/>
<dbReference type="Proteomes" id="UP000316726">
    <property type="component" value="Chromosome 6"/>
</dbReference>
<evidence type="ECO:0000256" key="3">
    <source>
        <dbReference type="ARBA" id="ARBA00022664"/>
    </source>
</evidence>
<protein>
    <submittedName>
        <fullName evidence="9">Uncharacterized protein</fullName>
    </submittedName>
</protein>
<organism evidence="9 10">
    <name type="scientific">Chloropicon primus</name>
    <dbReference type="NCBI Taxonomy" id="1764295"/>
    <lineage>
        <taxon>Eukaryota</taxon>
        <taxon>Viridiplantae</taxon>
        <taxon>Chlorophyta</taxon>
        <taxon>Chloropicophyceae</taxon>
        <taxon>Chloropicales</taxon>
        <taxon>Chloropicaceae</taxon>
        <taxon>Chloropicon</taxon>
    </lineage>
</organism>
<reference evidence="9 10" key="1">
    <citation type="submission" date="2018-07" db="EMBL/GenBank/DDBJ databases">
        <title>The complete nuclear genome of the prasinophyte Chloropicon primus (CCMP1205).</title>
        <authorList>
            <person name="Pombert J.-F."/>
            <person name="Otis C."/>
            <person name="Turmel M."/>
            <person name="Lemieux C."/>
        </authorList>
    </citation>
    <scope>NUCLEOTIDE SEQUENCE [LARGE SCALE GENOMIC DNA]</scope>
    <source>
        <strain evidence="9 10">CCMP1205</strain>
    </source>
</reference>
<feature type="compositionally biased region" description="Acidic residues" evidence="7">
    <location>
        <begin position="11"/>
        <end position="29"/>
    </location>
</feature>
<dbReference type="EMBL" id="HBHL01013622">
    <property type="protein sequence ID" value="CAD9720093.1"/>
    <property type="molecule type" value="Transcribed_RNA"/>
</dbReference>
<dbReference type="GO" id="GO:0008380">
    <property type="term" value="P:RNA splicing"/>
    <property type="evidence" value="ECO:0007669"/>
    <property type="project" value="UniProtKB-KW"/>
</dbReference>
<comment type="similarity">
    <text evidence="2">Belongs to the fl(2)d family.</text>
</comment>
<dbReference type="STRING" id="1764295.A0A5B8MQF4"/>
<accession>A0A5B8MQF4</accession>
<gene>
    <name evidence="9" type="ORF">A3770_06p41380</name>
    <name evidence="8" type="ORF">CPRI1469_LOCUS8959</name>
</gene>
<keyword evidence="4" id="KW-0508">mRNA splicing</keyword>
<evidence type="ECO:0000256" key="5">
    <source>
        <dbReference type="ARBA" id="ARBA00023242"/>
    </source>
</evidence>
<evidence type="ECO:0000313" key="8">
    <source>
        <dbReference type="EMBL" id="CAD9720093.1"/>
    </source>
</evidence>
<dbReference type="AlphaFoldDB" id="A0A5B8MQF4"/>
<dbReference type="InterPro" id="IPR033757">
    <property type="entry name" value="WTAP"/>
</dbReference>
<dbReference type="GO" id="GO:0006397">
    <property type="term" value="P:mRNA processing"/>
    <property type="evidence" value="ECO:0007669"/>
    <property type="project" value="UniProtKB-KW"/>
</dbReference>
<feature type="region of interest" description="Disordered" evidence="7">
    <location>
        <begin position="1"/>
        <end position="45"/>
    </location>
</feature>
<evidence type="ECO:0000256" key="1">
    <source>
        <dbReference type="ARBA" id="ARBA00004123"/>
    </source>
</evidence>
<keyword evidence="10" id="KW-1185">Reference proteome</keyword>
<evidence type="ECO:0000256" key="2">
    <source>
        <dbReference type="ARBA" id="ARBA00010313"/>
    </source>
</evidence>
<dbReference type="EMBL" id="CP031039">
    <property type="protein sequence ID" value="QDZ21620.1"/>
    <property type="molecule type" value="Genomic_DNA"/>
</dbReference>
<name>A0A5B8MQF4_9CHLO</name>
<comment type="subcellular location">
    <subcellularLocation>
        <location evidence="1">Nucleus</location>
    </subcellularLocation>
</comment>
<dbReference type="GO" id="GO:0016556">
    <property type="term" value="P:mRNA modification"/>
    <property type="evidence" value="ECO:0007669"/>
    <property type="project" value="InterPro"/>
</dbReference>
<dbReference type="GO" id="GO:0000381">
    <property type="term" value="P:regulation of alternative mRNA splicing, via spliceosome"/>
    <property type="evidence" value="ECO:0007669"/>
    <property type="project" value="InterPro"/>
</dbReference>
<evidence type="ECO:0000256" key="7">
    <source>
        <dbReference type="SAM" id="MobiDB-lite"/>
    </source>
</evidence>